<dbReference type="SUPFAM" id="SSF48264">
    <property type="entry name" value="Cytochrome P450"/>
    <property type="match status" value="1"/>
</dbReference>
<evidence type="ECO:0000256" key="2">
    <source>
        <dbReference type="ARBA" id="ARBA00004370"/>
    </source>
</evidence>
<comment type="caution">
    <text evidence="11">The sequence shown here is derived from an EMBL/GenBank/DDBJ whole genome shotgun (WGS) entry which is preliminary data.</text>
</comment>
<dbReference type="GO" id="GO:0020037">
    <property type="term" value="F:heme binding"/>
    <property type="evidence" value="ECO:0007669"/>
    <property type="project" value="InterPro"/>
</dbReference>
<dbReference type="PRINTS" id="PR00463">
    <property type="entry name" value="EP450I"/>
</dbReference>
<evidence type="ECO:0000256" key="8">
    <source>
        <dbReference type="ARBA" id="ARBA00023004"/>
    </source>
</evidence>
<evidence type="ECO:0000256" key="10">
    <source>
        <dbReference type="SAM" id="Phobius"/>
    </source>
</evidence>
<evidence type="ECO:0000313" key="12">
    <source>
        <dbReference type="Proteomes" id="UP000631114"/>
    </source>
</evidence>
<accession>A0A835IKT7</accession>
<dbReference type="InterPro" id="IPR001128">
    <property type="entry name" value="Cyt_P450"/>
</dbReference>
<gene>
    <name evidence="11" type="ORF">IFM89_009293</name>
</gene>
<evidence type="ECO:0000313" key="11">
    <source>
        <dbReference type="EMBL" id="KAF9619771.1"/>
    </source>
</evidence>
<name>A0A835IKT7_9MAGN</name>
<keyword evidence="4 10" id="KW-0812">Transmembrane</keyword>
<organism evidence="11 12">
    <name type="scientific">Coptis chinensis</name>
    <dbReference type="NCBI Taxonomy" id="261450"/>
    <lineage>
        <taxon>Eukaryota</taxon>
        <taxon>Viridiplantae</taxon>
        <taxon>Streptophyta</taxon>
        <taxon>Embryophyta</taxon>
        <taxon>Tracheophyta</taxon>
        <taxon>Spermatophyta</taxon>
        <taxon>Magnoliopsida</taxon>
        <taxon>Ranunculales</taxon>
        <taxon>Ranunculaceae</taxon>
        <taxon>Coptidoideae</taxon>
        <taxon>Coptis</taxon>
    </lineage>
</organism>
<proteinExistence type="predicted"/>
<comment type="cofactor">
    <cofactor evidence="1">
        <name>heme</name>
        <dbReference type="ChEBI" id="CHEBI:30413"/>
    </cofactor>
</comment>
<keyword evidence="7" id="KW-0560">Oxidoreductase</keyword>
<evidence type="ECO:0000256" key="7">
    <source>
        <dbReference type="ARBA" id="ARBA00023002"/>
    </source>
</evidence>
<keyword evidence="5" id="KW-0479">Metal-binding</keyword>
<dbReference type="PANTHER" id="PTHR47947">
    <property type="entry name" value="CYTOCHROME P450 82C3-RELATED"/>
    <property type="match status" value="1"/>
</dbReference>
<protein>
    <recommendedName>
        <fullName evidence="13">Cytochrome P450</fullName>
    </recommendedName>
</protein>
<dbReference type="OrthoDB" id="507451at2759"/>
<dbReference type="GO" id="GO:0004497">
    <property type="term" value="F:monooxygenase activity"/>
    <property type="evidence" value="ECO:0007669"/>
    <property type="project" value="InterPro"/>
</dbReference>
<dbReference type="GO" id="GO:0016705">
    <property type="term" value="F:oxidoreductase activity, acting on paired donors, with incorporation or reduction of molecular oxygen"/>
    <property type="evidence" value="ECO:0007669"/>
    <property type="project" value="InterPro"/>
</dbReference>
<evidence type="ECO:0000256" key="3">
    <source>
        <dbReference type="ARBA" id="ARBA00022617"/>
    </source>
</evidence>
<keyword evidence="6 10" id="KW-1133">Transmembrane helix</keyword>
<keyword evidence="12" id="KW-1185">Reference proteome</keyword>
<evidence type="ECO:0000256" key="9">
    <source>
        <dbReference type="ARBA" id="ARBA00023136"/>
    </source>
</evidence>
<dbReference type="InterPro" id="IPR036396">
    <property type="entry name" value="Cyt_P450_sf"/>
</dbReference>
<evidence type="ECO:0000256" key="4">
    <source>
        <dbReference type="ARBA" id="ARBA00022692"/>
    </source>
</evidence>
<reference evidence="11 12" key="1">
    <citation type="submission" date="2020-10" db="EMBL/GenBank/DDBJ databases">
        <title>The Coptis chinensis genome and diversification of protoberbering-type alkaloids.</title>
        <authorList>
            <person name="Wang B."/>
            <person name="Shu S."/>
            <person name="Song C."/>
            <person name="Liu Y."/>
        </authorList>
    </citation>
    <scope>NUCLEOTIDE SEQUENCE [LARGE SCALE GENOMIC DNA]</scope>
    <source>
        <strain evidence="11">HL-2020</strain>
        <tissue evidence="11">Leaf</tissue>
    </source>
</reference>
<dbReference type="Gene3D" id="1.10.630.10">
    <property type="entry name" value="Cytochrome P450"/>
    <property type="match status" value="1"/>
</dbReference>
<dbReference type="AlphaFoldDB" id="A0A835IKT7"/>
<dbReference type="EMBL" id="JADFTS010000002">
    <property type="protein sequence ID" value="KAF9619771.1"/>
    <property type="molecule type" value="Genomic_DNA"/>
</dbReference>
<sequence>MQPMVLLQLQAVCGLFALVFLRLWWRRFKKVKKIEAPELAGAWPVIGHLHLLGGPDPFYRFLGAMSDKYGPAFSIRFGRSCMLVVSGWELAKECLTTNDRILASRPHAIGAKYMGYNYAVFSLTPYGPLWREIRKIATLELLSNRQLEKLKHVRTTEVDICIKDLYKLICKSNKGVEVRPVIVEMKKWVGDKNEMQRFQKALSQCLYLFGWSAAMEAFPFLQWINYGGYKGAMKSTARDLDSVFRSWVQEHRQRKLSADVGDHEDFIDVMISSLEGMEFPGYDHDTIIKATCQAMVLGGTDTTMITLTWALSLLLNNRHVLRKAQDELDAHVGKERHVNESDIHNLFYLQAIVKETLRLYPPVPLSVPHESMEDCTIGGYRIPSGTTVIVNLWSYTETHKCGRRSCPGILFALQVLHLTLARLLHAFDLATPLDTPVDMTETVGATLSKASPLEVVLTPRLSSKLYD</sequence>
<dbReference type="Proteomes" id="UP000631114">
    <property type="component" value="Unassembled WGS sequence"/>
</dbReference>
<evidence type="ECO:0008006" key="13">
    <source>
        <dbReference type="Google" id="ProtNLM"/>
    </source>
</evidence>
<feature type="transmembrane region" description="Helical" evidence="10">
    <location>
        <begin position="205"/>
        <end position="224"/>
    </location>
</feature>
<evidence type="ECO:0000256" key="1">
    <source>
        <dbReference type="ARBA" id="ARBA00001971"/>
    </source>
</evidence>
<comment type="subcellular location">
    <subcellularLocation>
        <location evidence="2">Membrane</location>
    </subcellularLocation>
</comment>
<dbReference type="InterPro" id="IPR002401">
    <property type="entry name" value="Cyt_P450_E_grp-I"/>
</dbReference>
<evidence type="ECO:0000256" key="5">
    <source>
        <dbReference type="ARBA" id="ARBA00022723"/>
    </source>
</evidence>
<dbReference type="GO" id="GO:0005506">
    <property type="term" value="F:iron ion binding"/>
    <property type="evidence" value="ECO:0007669"/>
    <property type="project" value="InterPro"/>
</dbReference>
<dbReference type="InterPro" id="IPR050651">
    <property type="entry name" value="Plant_Cytochrome_P450_Monoox"/>
</dbReference>
<keyword evidence="9 10" id="KW-0472">Membrane</keyword>
<dbReference type="PANTHER" id="PTHR47947:SF26">
    <property type="entry name" value="CYTOCHROME P450"/>
    <property type="match status" value="1"/>
</dbReference>
<dbReference type="Pfam" id="PF00067">
    <property type="entry name" value="p450"/>
    <property type="match status" value="1"/>
</dbReference>
<dbReference type="GO" id="GO:0044550">
    <property type="term" value="P:secondary metabolite biosynthetic process"/>
    <property type="evidence" value="ECO:0007669"/>
    <property type="project" value="UniProtKB-ARBA"/>
</dbReference>
<evidence type="ECO:0000256" key="6">
    <source>
        <dbReference type="ARBA" id="ARBA00022989"/>
    </source>
</evidence>
<keyword evidence="3" id="KW-0349">Heme</keyword>
<dbReference type="PRINTS" id="PR00385">
    <property type="entry name" value="P450"/>
</dbReference>
<feature type="transmembrane region" description="Helical" evidence="10">
    <location>
        <begin position="6"/>
        <end position="25"/>
    </location>
</feature>
<keyword evidence="8" id="KW-0408">Iron</keyword>